<dbReference type="PANTHER" id="PTHR10131">
    <property type="entry name" value="TNF RECEPTOR ASSOCIATED FACTOR"/>
    <property type="match status" value="1"/>
</dbReference>
<keyword evidence="4" id="KW-1185">Reference proteome</keyword>
<feature type="domain" description="MATH" evidence="2">
    <location>
        <begin position="137"/>
        <end position="289"/>
    </location>
</feature>
<organism evidence="3 4">
    <name type="scientific">Desmophyllum pertusum</name>
    <dbReference type="NCBI Taxonomy" id="174260"/>
    <lineage>
        <taxon>Eukaryota</taxon>
        <taxon>Metazoa</taxon>
        <taxon>Cnidaria</taxon>
        <taxon>Anthozoa</taxon>
        <taxon>Hexacorallia</taxon>
        <taxon>Scleractinia</taxon>
        <taxon>Caryophylliina</taxon>
        <taxon>Caryophylliidae</taxon>
        <taxon>Desmophyllum</taxon>
    </lineage>
</organism>
<dbReference type="GO" id="GO:0031663">
    <property type="term" value="P:lipopolysaccharide-mediated signaling pathway"/>
    <property type="evidence" value="ECO:0007669"/>
    <property type="project" value="TreeGrafter"/>
</dbReference>
<dbReference type="Gene3D" id="2.60.210.10">
    <property type="entry name" value="Apoptosis, Tumor Necrosis Factor Receptor Associated Protein 2, Chain A"/>
    <property type="match status" value="2"/>
</dbReference>
<feature type="domain" description="MATH" evidence="2">
    <location>
        <begin position="459"/>
        <end position="604"/>
    </location>
</feature>
<dbReference type="GO" id="GO:0045087">
    <property type="term" value="P:innate immune response"/>
    <property type="evidence" value="ECO:0007669"/>
    <property type="project" value="TreeGrafter"/>
</dbReference>
<dbReference type="CDD" id="cd00270">
    <property type="entry name" value="MATH_TRAF_C"/>
    <property type="match status" value="2"/>
</dbReference>
<dbReference type="PROSITE" id="PS50144">
    <property type="entry name" value="MATH"/>
    <property type="match status" value="2"/>
</dbReference>
<dbReference type="InterPro" id="IPR049342">
    <property type="entry name" value="TRAF1-6_MATH_dom"/>
</dbReference>
<dbReference type="InterPro" id="IPR013083">
    <property type="entry name" value="Znf_RING/FYVE/PHD"/>
</dbReference>
<dbReference type="PANTHER" id="PTHR10131:SF152">
    <property type="entry name" value="TNF RECEPTOR-ASSOCIATED FACTOR 6"/>
    <property type="match status" value="1"/>
</dbReference>
<gene>
    <name evidence="3" type="primary">TRAF6_1</name>
    <name evidence="3" type="ORF">OS493_011134</name>
</gene>
<dbReference type="SMART" id="SM00061">
    <property type="entry name" value="MATH"/>
    <property type="match status" value="2"/>
</dbReference>
<keyword evidence="3" id="KW-0675">Receptor</keyword>
<dbReference type="Pfam" id="PF21355">
    <property type="entry name" value="TRAF-mep_MATH"/>
    <property type="match status" value="2"/>
</dbReference>
<dbReference type="SUPFAM" id="SSF49599">
    <property type="entry name" value="TRAF domain-like"/>
    <property type="match status" value="2"/>
</dbReference>
<accession>A0A9W9Z1C3</accession>
<evidence type="ECO:0000313" key="4">
    <source>
        <dbReference type="Proteomes" id="UP001163046"/>
    </source>
</evidence>
<keyword evidence="3" id="KW-0808">Transferase</keyword>
<dbReference type="AlphaFoldDB" id="A0A9W9Z1C3"/>
<sequence length="606" mass="69815">MKLHGCPWKGLFKNLQVHLNECPFVDKDLQQRSPTRMPIASHVGTQLEARRSGPSYTRPQDVTETLQISELSVRAEHQQNDIDGMWRIITGLTNTAQHVERQVEASHTRQDSSLQELTLSSNRVESRLFELEGRACNGSYIWRIENYRQRRQDAINGVMSSLYSPPFHTSLCGYKLCMRICLNGVDNGVRNHVALFIHMMQGDYDNILEWPFTGRITLSILDQSGAEYRQHISETLLARPYLPSFQTRPTAPLNQQGYGYVEFAPIEQIREPQDNGPMAKCPVNECSERFGSEPQLYPDNFAKREINAFEVFCRGKQHNCPWKGSLGMLEAHLNECPFVDKDVQQRSPAREQMASHVGTDQMEAHRSGPSYTRAQGFTETDLPQEQASHEEQISARLSVRTEHQENETDEMRRIITGLTNTVHHLERQVEEASIRQERLSFRCNHFEMRLVENEGLACNGSYIWKIETYRQWRQDAISGVMTAQYSPPFHTSLHGYKLCMRICLNGIDNGVGNYVALFIHMLPGDYDNILKWPFTGRIVLSILDQSGDDHIWQTLLTKPYLPSFQRPTAPLNQQGYGFVEFAPIEVIREPQYVKNNILLVKFEFYR</sequence>
<evidence type="ECO:0000256" key="1">
    <source>
        <dbReference type="SAM" id="MobiDB-lite"/>
    </source>
</evidence>
<dbReference type="EMBL" id="MU826830">
    <property type="protein sequence ID" value="KAJ7373533.1"/>
    <property type="molecule type" value="Genomic_DNA"/>
</dbReference>
<dbReference type="GO" id="GO:0061630">
    <property type="term" value="F:ubiquitin protein ligase activity"/>
    <property type="evidence" value="ECO:0007669"/>
    <property type="project" value="UniProtKB-EC"/>
</dbReference>
<evidence type="ECO:0000313" key="3">
    <source>
        <dbReference type="EMBL" id="KAJ7373533.1"/>
    </source>
</evidence>
<name>A0A9W9Z1C3_9CNID</name>
<proteinExistence type="predicted"/>
<comment type="caution">
    <text evidence="3">The sequence shown here is derived from an EMBL/GenBank/DDBJ whole genome shotgun (WGS) entry which is preliminary data.</text>
</comment>
<dbReference type="EC" id="2.3.2.27" evidence="3"/>
<reference evidence="3" key="1">
    <citation type="submission" date="2023-01" db="EMBL/GenBank/DDBJ databases">
        <title>Genome assembly of the deep-sea coral Lophelia pertusa.</title>
        <authorList>
            <person name="Herrera S."/>
            <person name="Cordes E."/>
        </authorList>
    </citation>
    <scope>NUCLEOTIDE SEQUENCE</scope>
    <source>
        <strain evidence="3">USNM1676648</strain>
        <tissue evidence="3">Polyp</tissue>
    </source>
</reference>
<protein>
    <submittedName>
        <fullName evidence="3">TNF receptor-associated factor 6</fullName>
        <ecNumber evidence="3">2.3.2.27</ecNumber>
    </submittedName>
</protein>
<dbReference type="Proteomes" id="UP001163046">
    <property type="component" value="Unassembled WGS sequence"/>
</dbReference>
<dbReference type="InterPro" id="IPR008974">
    <property type="entry name" value="TRAF-like"/>
</dbReference>
<feature type="region of interest" description="Disordered" evidence="1">
    <location>
        <begin position="345"/>
        <end position="370"/>
    </location>
</feature>
<dbReference type="InterPro" id="IPR002083">
    <property type="entry name" value="MATH/TRAF_dom"/>
</dbReference>
<dbReference type="Gene3D" id="3.30.40.10">
    <property type="entry name" value="Zinc/RING finger domain, C3HC4 (zinc finger)"/>
    <property type="match status" value="1"/>
</dbReference>
<dbReference type="GO" id="GO:0043122">
    <property type="term" value="P:regulation of canonical NF-kappaB signal transduction"/>
    <property type="evidence" value="ECO:0007669"/>
    <property type="project" value="TreeGrafter"/>
</dbReference>
<keyword evidence="3" id="KW-0012">Acyltransferase</keyword>
<evidence type="ECO:0000259" key="2">
    <source>
        <dbReference type="PROSITE" id="PS50144"/>
    </source>
</evidence>